<dbReference type="AlphaFoldDB" id="A0A1H9F7P8"/>
<sequence>MKGRKPKLDNVVPMRSDAGVDAEKLRRDTAIREARRLRPRNLTPELRREWDRVAPLLADPAIGRLKSHFVDTVVEYCRAVVRLRALRERMPELDDETYEVTGRNGSQMKSRPEVAQLNETWRHWRSLVAMLGLSPADERNMAVGQGDLFDPSDGYF</sequence>
<evidence type="ECO:0000256" key="1">
    <source>
        <dbReference type="SAM" id="MobiDB-lite"/>
    </source>
</evidence>
<evidence type="ECO:0000313" key="2">
    <source>
        <dbReference type="EMBL" id="SEQ33463.1"/>
    </source>
</evidence>
<feature type="region of interest" description="Disordered" evidence="1">
    <location>
        <begin position="1"/>
        <end position="21"/>
    </location>
</feature>
<gene>
    <name evidence="2" type="ORF">SAMN05216548_10416</name>
</gene>
<proteinExistence type="predicted"/>
<evidence type="ECO:0000313" key="3">
    <source>
        <dbReference type="Proteomes" id="UP000199647"/>
    </source>
</evidence>
<dbReference type="OrthoDB" id="7850543at2"/>
<accession>A0A1H9F7P8</accession>
<dbReference type="STRING" id="1855383.SAMN05216548_10416"/>
<dbReference type="Pfam" id="PF05119">
    <property type="entry name" value="Terminase_4"/>
    <property type="match status" value="1"/>
</dbReference>
<dbReference type="Proteomes" id="UP000199647">
    <property type="component" value="Unassembled WGS sequence"/>
</dbReference>
<dbReference type="EMBL" id="FOFG01000004">
    <property type="protein sequence ID" value="SEQ33463.1"/>
    <property type="molecule type" value="Genomic_DNA"/>
</dbReference>
<dbReference type="InterPro" id="IPR006448">
    <property type="entry name" value="Phage_term_ssu_P27"/>
</dbReference>
<organism evidence="2 3">
    <name type="scientific">Faunimonas pinastri</name>
    <dbReference type="NCBI Taxonomy" id="1855383"/>
    <lineage>
        <taxon>Bacteria</taxon>
        <taxon>Pseudomonadati</taxon>
        <taxon>Pseudomonadota</taxon>
        <taxon>Alphaproteobacteria</taxon>
        <taxon>Hyphomicrobiales</taxon>
        <taxon>Afifellaceae</taxon>
        <taxon>Faunimonas</taxon>
    </lineage>
</organism>
<protein>
    <submittedName>
        <fullName evidence="2">Phage terminase, small subunit, putative, P27 family</fullName>
    </submittedName>
</protein>
<keyword evidence="3" id="KW-1185">Reference proteome</keyword>
<name>A0A1H9F7P8_9HYPH</name>
<reference evidence="2 3" key="1">
    <citation type="submission" date="2016-10" db="EMBL/GenBank/DDBJ databases">
        <authorList>
            <person name="de Groot N.N."/>
        </authorList>
    </citation>
    <scope>NUCLEOTIDE SEQUENCE [LARGE SCALE GENOMIC DNA]</scope>
    <source>
        <strain evidence="2 3">A52C2</strain>
    </source>
</reference>
<dbReference type="RefSeq" id="WP_092495906.1">
    <property type="nucleotide sequence ID" value="NZ_FOFG01000004.1"/>
</dbReference>